<dbReference type="InterPro" id="IPR058347">
    <property type="entry name" value="DUF8034"/>
</dbReference>
<protein>
    <submittedName>
        <fullName evidence="1">Uncharacterized protein</fullName>
    </submittedName>
</protein>
<gene>
    <name evidence="1" type="ORF">METZ01_LOCUS208891</name>
</gene>
<evidence type="ECO:0000313" key="1">
    <source>
        <dbReference type="EMBL" id="SVB56037.1"/>
    </source>
</evidence>
<proteinExistence type="predicted"/>
<dbReference type="AlphaFoldDB" id="A0A382F1T3"/>
<sequence>MLGGNEFIGQTARKQWEAITWQYADYGTVDRGFVTGFDWFHHSESYTYIYYLAMANPEHPSDRNRAQSFAAMYMGDDPLAPNWDADKRMIRGPLNGSHGPRHPTTRVDWEYHRSVLDNYLCPFEDLPGADNPDPMFKVKWTDDKIFNKLLGLINERMTQGDVPLNMSAASMVTNAYLYTGDDKYKQWVLDYLQAWVERRDANGGIVPDNIGPSGDIGELMNGKWWGGYYGWRWPHGARNIIEPAFVAGSCAALMTGDMSHLDLCRSQLDMLWSQRKQVDGVMMVPLRHGDQGWFDFQRPNLHLYIHLHYLSQSDEDLARLNEVFAEERFENIPADGANHWPSKAWSAFVEGKNPHYPQQLIETTFTSVCNALDRVEADDTDPETRECYHFHRLNPVFPEGLVRMAMGTPAALYNGGLLQAHVRYFDPAGSARDVPCRAGLPKHVAALVDKVGADGAHLTLVNTDPVDGHPVLIQAGSFGEHEFTEVSVDDGSGARQLAVNGRHLRVELGPAAQVTLDLGMKRFAHKPSYDLPPCEPDAAK</sequence>
<dbReference type="EMBL" id="UINC01047144">
    <property type="protein sequence ID" value="SVB56037.1"/>
    <property type="molecule type" value="Genomic_DNA"/>
</dbReference>
<name>A0A382F1T3_9ZZZZ</name>
<dbReference type="Pfam" id="PF26099">
    <property type="entry name" value="DUF8034"/>
    <property type="match status" value="1"/>
</dbReference>
<reference evidence="1" key="1">
    <citation type="submission" date="2018-05" db="EMBL/GenBank/DDBJ databases">
        <authorList>
            <person name="Lanie J.A."/>
            <person name="Ng W.-L."/>
            <person name="Kazmierczak K.M."/>
            <person name="Andrzejewski T.M."/>
            <person name="Davidsen T.M."/>
            <person name="Wayne K.J."/>
            <person name="Tettelin H."/>
            <person name="Glass J.I."/>
            <person name="Rusch D."/>
            <person name="Podicherti R."/>
            <person name="Tsui H.-C.T."/>
            <person name="Winkler M.E."/>
        </authorList>
    </citation>
    <scope>NUCLEOTIDE SEQUENCE</scope>
</reference>
<organism evidence="1">
    <name type="scientific">marine metagenome</name>
    <dbReference type="NCBI Taxonomy" id="408172"/>
    <lineage>
        <taxon>unclassified sequences</taxon>
        <taxon>metagenomes</taxon>
        <taxon>ecological metagenomes</taxon>
    </lineage>
</organism>
<accession>A0A382F1T3</accession>